<dbReference type="InterPro" id="IPR035986">
    <property type="entry name" value="PKD_dom_sf"/>
</dbReference>
<dbReference type="SUPFAM" id="SSF49299">
    <property type="entry name" value="PKD domain"/>
    <property type="match status" value="1"/>
</dbReference>
<dbReference type="InterPro" id="IPR057171">
    <property type="entry name" value="DUF7849"/>
</dbReference>
<dbReference type="CDD" id="cd00146">
    <property type="entry name" value="PKD"/>
    <property type="match status" value="1"/>
</dbReference>
<proteinExistence type="predicted"/>
<evidence type="ECO:0000259" key="1">
    <source>
        <dbReference type="PROSITE" id="PS50093"/>
    </source>
</evidence>
<sequence>MAQDSLIVRQDTFPSRIETQYLDSTIKFKPVIRPLVPIPGGRQAYFTYLWDFGDGNFSTKESPEHQYAKAGEYDVSLYIVNNYDNGPRPKKPKTKVQVESRMASNQKAPNTFEQQFFKSNGIFQLFKNANAVPGEDMSLVVGVKPTSNKGTVLILTNEKLINPTGFLVANQSKYHQERIIPVEHTKDLQRLWANVKGTSITQSGSPDYGTIEEIQFKPGEANKFFTDLIEEYNTVSQYEIDGNTNETQFSIINLDITPEMLADTNAIVTLTGIYLADGKDPVIHKLDVPIIKSHDPNKMSVRPALVDYRIQFKKKKLTYKVQFQNDGEGDAKNIRLEMFFPQQINTRSFKLLNLYPECDTCKSPTDLGCYSFEFVDENKIVFHFKGIALPGTASPTLTDQDSSKGFIRFTLETHKKLQKKSLPSYTNIYFDKNEPIRTNQATMRFRPGLSPIVFLGLNAPAKAANDEIGRLTKGLSIGVGLAPIAPYKRPYWQVELYASTFGSEFNQQNIAKQGEIQVPDERGNLQYRKFSGMDSSSNKKYISLQLPVQIRYNISRYISAGVGALVKTNINYHREEAITYHIPDAAGTTSAYTINNQVAKEKRSALLFAPLVDLNIGRAYLGPALGIRYQYDKTYKNNINLYLMWRL</sequence>
<dbReference type="Proteomes" id="UP001500101">
    <property type="component" value="Unassembled WGS sequence"/>
</dbReference>
<feature type="domain" description="PKD" evidence="1">
    <location>
        <begin position="47"/>
        <end position="82"/>
    </location>
</feature>
<reference evidence="3" key="1">
    <citation type="journal article" date="2019" name="Int. J. Syst. Evol. Microbiol.">
        <title>The Global Catalogue of Microorganisms (GCM) 10K type strain sequencing project: providing services to taxonomists for standard genome sequencing and annotation.</title>
        <authorList>
            <consortium name="The Broad Institute Genomics Platform"/>
            <consortium name="The Broad Institute Genome Sequencing Center for Infectious Disease"/>
            <person name="Wu L."/>
            <person name="Ma J."/>
        </authorList>
    </citation>
    <scope>NUCLEOTIDE SEQUENCE [LARGE SCALE GENOMIC DNA]</scope>
    <source>
        <strain evidence="3">JCM 16704</strain>
    </source>
</reference>
<dbReference type="Pfam" id="PF24595">
    <property type="entry name" value="DUF7619"/>
    <property type="match status" value="1"/>
</dbReference>
<gene>
    <name evidence="2" type="ORF">GCM10022216_14100</name>
</gene>
<dbReference type="Gene3D" id="2.60.40.10">
    <property type="entry name" value="Immunoglobulins"/>
    <property type="match status" value="1"/>
</dbReference>
<comment type="caution">
    <text evidence="2">The sequence shown here is derived from an EMBL/GenBank/DDBJ whole genome shotgun (WGS) entry which is preliminary data.</text>
</comment>
<dbReference type="InterPro" id="IPR013783">
    <property type="entry name" value="Ig-like_fold"/>
</dbReference>
<organism evidence="2 3">
    <name type="scientific">Sphingobacterium kyonggiense</name>
    <dbReference type="NCBI Taxonomy" id="714075"/>
    <lineage>
        <taxon>Bacteria</taxon>
        <taxon>Pseudomonadati</taxon>
        <taxon>Bacteroidota</taxon>
        <taxon>Sphingobacteriia</taxon>
        <taxon>Sphingobacteriales</taxon>
        <taxon>Sphingobacteriaceae</taxon>
        <taxon>Sphingobacterium</taxon>
    </lineage>
</organism>
<accession>A0ABP7YKW6</accession>
<evidence type="ECO:0000313" key="3">
    <source>
        <dbReference type="Proteomes" id="UP001500101"/>
    </source>
</evidence>
<evidence type="ECO:0000313" key="2">
    <source>
        <dbReference type="EMBL" id="GAA4137771.1"/>
    </source>
</evidence>
<name>A0ABP7YKW6_9SPHI</name>
<dbReference type="Pfam" id="PF18911">
    <property type="entry name" value="PKD_4"/>
    <property type="match status" value="1"/>
</dbReference>
<dbReference type="InterPro" id="IPR000601">
    <property type="entry name" value="PKD_dom"/>
</dbReference>
<protein>
    <recommendedName>
        <fullName evidence="1">PKD domain-containing protein</fullName>
    </recommendedName>
</protein>
<keyword evidence="3" id="KW-1185">Reference proteome</keyword>
<dbReference type="Pfam" id="PF25233">
    <property type="entry name" value="DUF7849"/>
    <property type="match status" value="1"/>
</dbReference>
<dbReference type="PROSITE" id="PS50093">
    <property type="entry name" value="PKD"/>
    <property type="match status" value="1"/>
</dbReference>
<dbReference type="InterPro" id="IPR055353">
    <property type="entry name" value="DUF7619"/>
</dbReference>
<dbReference type="EMBL" id="BAAAZI010000006">
    <property type="protein sequence ID" value="GAA4137771.1"/>
    <property type="molecule type" value="Genomic_DNA"/>
</dbReference>